<dbReference type="InterPro" id="IPR036169">
    <property type="entry name" value="DXPR_C_sf"/>
</dbReference>
<feature type="binding site" evidence="9">
    <location>
        <position position="207"/>
    </location>
    <ligand>
        <name>1-deoxy-D-xylulose 5-phosphate</name>
        <dbReference type="ChEBI" id="CHEBI:57792"/>
    </ligand>
</feature>
<comment type="catalytic activity">
    <reaction evidence="8">
        <text>2-C-methyl-D-erythritol 4-phosphate + NADP(+) = 1-deoxy-D-xylulose 5-phosphate + NADPH + H(+)</text>
        <dbReference type="Rhea" id="RHEA:13717"/>
        <dbReference type="ChEBI" id="CHEBI:15378"/>
        <dbReference type="ChEBI" id="CHEBI:57783"/>
        <dbReference type="ChEBI" id="CHEBI:57792"/>
        <dbReference type="ChEBI" id="CHEBI:58262"/>
        <dbReference type="ChEBI" id="CHEBI:58349"/>
        <dbReference type="EC" id="1.1.1.267"/>
    </reaction>
    <physiologicalReaction direction="right-to-left" evidence="8">
        <dbReference type="Rhea" id="RHEA:13719"/>
    </physiologicalReaction>
</comment>
<dbReference type="Pfam" id="PF13288">
    <property type="entry name" value="DXPR_C"/>
    <property type="match status" value="1"/>
</dbReference>
<keyword evidence="5 9" id="KW-0560">Oxidoreductase</keyword>
<evidence type="ECO:0000259" key="11">
    <source>
        <dbReference type="Pfam" id="PF08436"/>
    </source>
</evidence>
<dbReference type="SUPFAM" id="SSF55347">
    <property type="entry name" value="Glyceraldehyde-3-phosphate dehydrogenase-like, C-terminal domain"/>
    <property type="match status" value="1"/>
</dbReference>
<comment type="similarity">
    <text evidence="2 9">Belongs to the DXR family.</text>
</comment>
<keyword evidence="6 9" id="KW-0464">Manganese</keyword>
<evidence type="ECO:0000259" key="10">
    <source>
        <dbReference type="Pfam" id="PF02670"/>
    </source>
</evidence>
<keyword evidence="3 9" id="KW-0479">Metal-binding</keyword>
<dbReference type="Gene3D" id="3.40.50.720">
    <property type="entry name" value="NAD(P)-binding Rossmann-like Domain"/>
    <property type="match status" value="1"/>
</dbReference>
<dbReference type="Gene3D" id="1.10.1740.10">
    <property type="match status" value="1"/>
</dbReference>
<dbReference type="SUPFAM" id="SSF69055">
    <property type="entry name" value="1-deoxy-D-xylulose-5-phosphate reductoisomerase, C-terminal domain"/>
    <property type="match status" value="1"/>
</dbReference>
<dbReference type="HAMAP" id="MF_00183">
    <property type="entry name" value="DXP_reductoisom"/>
    <property type="match status" value="1"/>
</dbReference>
<dbReference type="UniPathway" id="UPA00056">
    <property type="reaction ID" value="UER00092"/>
</dbReference>
<dbReference type="KEGG" id="psic:J4E96_06230"/>
<feature type="binding site" evidence="9">
    <location>
        <position position="220"/>
    </location>
    <ligand>
        <name>1-deoxy-D-xylulose 5-phosphate</name>
        <dbReference type="ChEBI" id="CHEBI:57792"/>
    </ligand>
</feature>
<dbReference type="InterPro" id="IPR036291">
    <property type="entry name" value="NAD(P)-bd_dom_sf"/>
</dbReference>
<evidence type="ECO:0000256" key="8">
    <source>
        <dbReference type="ARBA" id="ARBA00048543"/>
    </source>
</evidence>
<feature type="binding site" evidence="9">
    <location>
        <position position="160"/>
    </location>
    <ligand>
        <name>1-deoxy-D-xylulose 5-phosphate</name>
        <dbReference type="ChEBI" id="CHEBI:57792"/>
    </ligand>
</feature>
<comment type="caution">
    <text evidence="9">Lacks conserved residue(s) required for the propagation of feature annotation.</text>
</comment>
<gene>
    <name evidence="9" type="primary">dxr</name>
    <name evidence="13" type="ORF">J4E96_06230</name>
</gene>
<dbReference type="PANTHER" id="PTHR30525">
    <property type="entry name" value="1-DEOXY-D-XYLULOSE 5-PHOSPHATE REDUCTOISOMERASE"/>
    <property type="match status" value="1"/>
</dbReference>
<accession>A0A8A4ZLX4</accession>
<dbReference type="NCBIfam" id="TIGR00243">
    <property type="entry name" value="Dxr"/>
    <property type="match status" value="1"/>
</dbReference>
<feature type="domain" description="1-deoxy-D-xylulose 5-phosphate reductoisomerase N-terminal" evidence="10">
    <location>
        <begin position="7"/>
        <end position="141"/>
    </location>
</feature>
<dbReference type="PANTHER" id="PTHR30525:SF0">
    <property type="entry name" value="1-DEOXY-D-XYLULOSE 5-PHOSPHATE REDUCTOISOMERASE, CHLOROPLASTIC"/>
    <property type="match status" value="1"/>
</dbReference>
<comment type="function">
    <text evidence="9">Catalyzes the NADPH-dependent rearrangement and reduction of 1-deoxy-D-xylulose-5-phosphate (DXP) to 2-C-methyl-D-erythritol 4-phosphate (MEP).</text>
</comment>
<evidence type="ECO:0000313" key="13">
    <source>
        <dbReference type="EMBL" id="QTE30568.1"/>
    </source>
</evidence>
<dbReference type="FunFam" id="3.40.50.720:FF:000045">
    <property type="entry name" value="1-deoxy-D-xylulose 5-phosphate reductoisomerase"/>
    <property type="match status" value="1"/>
</dbReference>
<dbReference type="Proteomes" id="UP000663937">
    <property type="component" value="Chromosome"/>
</dbReference>
<dbReference type="EMBL" id="CP071868">
    <property type="protein sequence ID" value="QTE30568.1"/>
    <property type="molecule type" value="Genomic_DNA"/>
</dbReference>
<dbReference type="PIRSF" id="PIRSF006205">
    <property type="entry name" value="Dxp_reductismrs"/>
    <property type="match status" value="1"/>
</dbReference>
<keyword evidence="4 9" id="KW-0521">NADP</keyword>
<feature type="domain" description="1-deoxy-D-xylulose 5-phosphate reductoisomerase C-terminal" evidence="11">
    <location>
        <begin position="154"/>
        <end position="237"/>
    </location>
</feature>
<feature type="domain" description="DXP reductoisomerase C-terminal" evidence="12">
    <location>
        <begin position="270"/>
        <end position="388"/>
    </location>
</feature>
<feature type="binding site" evidence="9">
    <location>
        <position position="135"/>
    </location>
    <ligand>
        <name>NADPH</name>
        <dbReference type="ChEBI" id="CHEBI:57783"/>
    </ligand>
</feature>
<evidence type="ECO:0000256" key="5">
    <source>
        <dbReference type="ARBA" id="ARBA00023002"/>
    </source>
</evidence>
<feature type="binding site" evidence="9">
    <location>
        <position position="213"/>
    </location>
    <ligand>
        <name>NADPH</name>
        <dbReference type="ChEBI" id="CHEBI:57783"/>
    </ligand>
</feature>
<dbReference type="SUPFAM" id="SSF51735">
    <property type="entry name" value="NAD(P)-binding Rossmann-fold domains"/>
    <property type="match status" value="1"/>
</dbReference>
<keyword evidence="9" id="KW-0460">Magnesium</keyword>
<comment type="pathway">
    <text evidence="1 9">Isoprenoid biosynthesis; isopentenyl diphosphate biosynthesis via DXP pathway; isopentenyl diphosphate from 1-deoxy-D-xylulose 5-phosphate: step 1/6.</text>
</comment>
<feature type="binding site" evidence="9">
    <location>
        <position position="13"/>
    </location>
    <ligand>
        <name>NADPH</name>
        <dbReference type="ChEBI" id="CHEBI:57783"/>
    </ligand>
</feature>
<feature type="binding site" evidence="9">
    <location>
        <position position="184"/>
    </location>
    <ligand>
        <name>1-deoxy-D-xylulose 5-phosphate</name>
        <dbReference type="ChEBI" id="CHEBI:57792"/>
    </ligand>
</feature>
<dbReference type="Pfam" id="PF02670">
    <property type="entry name" value="DXP_reductoisom"/>
    <property type="match status" value="1"/>
</dbReference>
<evidence type="ECO:0000256" key="1">
    <source>
        <dbReference type="ARBA" id="ARBA00005094"/>
    </source>
</evidence>
<feature type="binding site" evidence="9">
    <location>
        <position position="14"/>
    </location>
    <ligand>
        <name>NADPH</name>
        <dbReference type="ChEBI" id="CHEBI:57783"/>
    </ligand>
</feature>
<feature type="binding site" evidence="9">
    <location>
        <position position="229"/>
    </location>
    <ligand>
        <name>1-deoxy-D-xylulose 5-phosphate</name>
        <dbReference type="ChEBI" id="CHEBI:57792"/>
    </ligand>
</feature>
<evidence type="ECO:0000256" key="2">
    <source>
        <dbReference type="ARBA" id="ARBA00006825"/>
    </source>
</evidence>
<name>A0A8A4ZLX4_9MICO</name>
<feature type="binding site" evidence="9">
    <location>
        <position position="12"/>
    </location>
    <ligand>
        <name>NADPH</name>
        <dbReference type="ChEBI" id="CHEBI:57783"/>
    </ligand>
</feature>
<comment type="cofactor">
    <cofactor evidence="9">
        <name>Mg(2+)</name>
        <dbReference type="ChEBI" id="CHEBI:18420"/>
    </cofactor>
    <cofactor evidence="9">
        <name>Mn(2+)</name>
        <dbReference type="ChEBI" id="CHEBI:29035"/>
    </cofactor>
</comment>
<dbReference type="GO" id="GO:0030145">
    <property type="term" value="F:manganese ion binding"/>
    <property type="evidence" value="ECO:0007669"/>
    <property type="project" value="TreeGrafter"/>
</dbReference>
<feature type="binding site" evidence="9">
    <location>
        <position position="38"/>
    </location>
    <ligand>
        <name>NADPH</name>
        <dbReference type="ChEBI" id="CHEBI:57783"/>
    </ligand>
</feature>
<dbReference type="Pfam" id="PF08436">
    <property type="entry name" value="DXP_redisom_C"/>
    <property type="match status" value="1"/>
</dbReference>
<evidence type="ECO:0000256" key="4">
    <source>
        <dbReference type="ARBA" id="ARBA00022857"/>
    </source>
</evidence>
<feature type="binding site" evidence="9">
    <location>
        <position position="15"/>
    </location>
    <ligand>
        <name>NADPH</name>
        <dbReference type="ChEBI" id="CHEBI:57783"/>
    </ligand>
</feature>
<evidence type="ECO:0000256" key="7">
    <source>
        <dbReference type="ARBA" id="ARBA00023229"/>
    </source>
</evidence>
<feature type="binding site" evidence="9">
    <location>
        <position position="133"/>
    </location>
    <ligand>
        <name>NADPH</name>
        <dbReference type="ChEBI" id="CHEBI:57783"/>
    </ligand>
</feature>
<evidence type="ECO:0000313" key="14">
    <source>
        <dbReference type="Proteomes" id="UP000663937"/>
    </source>
</evidence>
<evidence type="ECO:0000256" key="9">
    <source>
        <dbReference type="HAMAP-Rule" id="MF_00183"/>
    </source>
</evidence>
<dbReference type="GO" id="GO:0070402">
    <property type="term" value="F:NADPH binding"/>
    <property type="evidence" value="ECO:0007669"/>
    <property type="project" value="InterPro"/>
</dbReference>
<feature type="binding site" evidence="9">
    <location>
        <position position="225"/>
    </location>
    <ligand>
        <name>1-deoxy-D-xylulose 5-phosphate</name>
        <dbReference type="ChEBI" id="CHEBI:57792"/>
    </ligand>
</feature>
<sequence>MSQRTAILLGSTGSIGTQAIDVITRNPDRFAVVGLSAGGADPVALARQAVSLGVQVVAVADPHAAPALMSAIADAAFAAGRTSAGIEVLVGPDAATELAGRPADVVLNGITGSVGLGPTLAALAAGTTLALANKESLVVGGPLVAAALTRPDQIVPVDSEHSAMAQALRSGTHAEVRRLILTASGGPFRGRSRDELKPVTPDEALHHPTWTMGPVVTINSATLMNKGLELIEAHLLFDVPTDDITVVVHPQSVVHSMVEFVDGSTLAQASPPDMRLPIALGLSWPERIADVASACDWTAAREWTFEPLDEAAFPAVGLARAAVAASATHPAVFNAANEQGVRAFLAGRIGFLDIVDTVARVLDEHDGAATAAGLTLADVLAAEEWARARADELLRRS</sequence>
<evidence type="ECO:0000256" key="6">
    <source>
        <dbReference type="ARBA" id="ARBA00023211"/>
    </source>
</evidence>
<proteinExistence type="inferred from homology"/>
<dbReference type="InterPro" id="IPR013644">
    <property type="entry name" value="DXP_reductoisomerase_C"/>
</dbReference>
<feature type="binding site" evidence="9">
    <location>
        <position position="160"/>
    </location>
    <ligand>
        <name>Mn(2+)</name>
        <dbReference type="ChEBI" id="CHEBI:29035"/>
    </ligand>
</feature>
<dbReference type="InterPro" id="IPR003821">
    <property type="entry name" value="DXP_reductoisomerase"/>
</dbReference>
<dbReference type="RefSeq" id="WP_227424913.1">
    <property type="nucleotide sequence ID" value="NZ_CP071868.1"/>
</dbReference>
<feature type="binding site" evidence="9">
    <location>
        <position position="229"/>
    </location>
    <ligand>
        <name>Mn(2+)</name>
        <dbReference type="ChEBI" id="CHEBI:29035"/>
    </ligand>
</feature>
<keyword evidence="14" id="KW-1185">Reference proteome</keyword>
<dbReference type="InterPro" id="IPR013512">
    <property type="entry name" value="DXP_reductoisomerase_N"/>
</dbReference>
<evidence type="ECO:0000256" key="3">
    <source>
        <dbReference type="ARBA" id="ARBA00022723"/>
    </source>
</evidence>
<dbReference type="AlphaFoldDB" id="A0A8A4ZLX4"/>
<dbReference type="InterPro" id="IPR026877">
    <property type="entry name" value="DXPR_C"/>
</dbReference>
<protein>
    <recommendedName>
        <fullName evidence="9">1-deoxy-D-xylulose 5-phosphate reductoisomerase</fullName>
        <shortName evidence="9">DXP reductoisomerase</shortName>
        <ecNumber evidence="9">1.1.1.267</ecNumber>
    </recommendedName>
    <alternativeName>
        <fullName evidence="9">1-deoxyxylulose-5-phosphate reductoisomerase</fullName>
    </alternativeName>
    <alternativeName>
        <fullName evidence="9">2-C-methyl-D-erythritol 4-phosphate synthase</fullName>
    </alternativeName>
</protein>
<reference evidence="13" key="1">
    <citation type="submission" date="2021-03" db="EMBL/GenBank/DDBJ databases">
        <title>Pengzhenrongella sicca gen. nov., sp. nov., a new member of suborder Micrococcineae isolated from High-Arctic tundra soil.</title>
        <authorList>
            <person name="Peng F."/>
        </authorList>
    </citation>
    <scope>NUCLEOTIDE SEQUENCE</scope>
    <source>
        <strain evidence="13">LRZ-2</strain>
    </source>
</reference>
<dbReference type="GO" id="GO:0030604">
    <property type="term" value="F:1-deoxy-D-xylulose-5-phosphate reductoisomerase activity"/>
    <property type="evidence" value="ECO:0007669"/>
    <property type="project" value="UniProtKB-UniRule"/>
</dbReference>
<feature type="binding site" evidence="9">
    <location>
        <position position="158"/>
    </location>
    <ligand>
        <name>Mn(2+)</name>
        <dbReference type="ChEBI" id="CHEBI:29035"/>
    </ligand>
</feature>
<feature type="binding site" evidence="9">
    <location>
        <position position="226"/>
    </location>
    <ligand>
        <name>1-deoxy-D-xylulose 5-phosphate</name>
        <dbReference type="ChEBI" id="CHEBI:57792"/>
    </ligand>
</feature>
<evidence type="ECO:0000259" key="12">
    <source>
        <dbReference type="Pfam" id="PF13288"/>
    </source>
</evidence>
<organism evidence="13 14">
    <name type="scientific">Pengzhenrongella sicca</name>
    <dbReference type="NCBI Taxonomy" id="2819238"/>
    <lineage>
        <taxon>Bacteria</taxon>
        <taxon>Bacillati</taxon>
        <taxon>Actinomycetota</taxon>
        <taxon>Actinomycetes</taxon>
        <taxon>Micrococcales</taxon>
        <taxon>Pengzhenrongella</taxon>
    </lineage>
</organism>
<dbReference type="EC" id="1.1.1.267" evidence="9"/>
<feature type="binding site" evidence="9">
    <location>
        <position position="134"/>
    </location>
    <ligand>
        <name>1-deoxy-D-xylulose 5-phosphate</name>
        <dbReference type="ChEBI" id="CHEBI:57792"/>
    </ligand>
</feature>
<keyword evidence="7 9" id="KW-0414">Isoprene biosynthesis</keyword>
<dbReference type="GO" id="GO:0051484">
    <property type="term" value="P:isopentenyl diphosphate biosynthetic process, methylerythritol 4-phosphate pathway involved in terpenoid biosynthetic process"/>
    <property type="evidence" value="ECO:0007669"/>
    <property type="project" value="TreeGrafter"/>
</dbReference>
<feature type="binding site" evidence="9">
    <location>
        <position position="159"/>
    </location>
    <ligand>
        <name>1-deoxy-D-xylulose 5-phosphate</name>
        <dbReference type="ChEBI" id="CHEBI:57792"/>
    </ligand>
</feature>